<dbReference type="Proteomes" id="UP001164929">
    <property type="component" value="Chromosome 5"/>
</dbReference>
<evidence type="ECO:0000313" key="4">
    <source>
        <dbReference type="Proteomes" id="UP001164929"/>
    </source>
</evidence>
<protein>
    <recommendedName>
        <fullName evidence="2">Retrotransposon gag domain-containing protein</fullName>
    </recommendedName>
</protein>
<dbReference type="Pfam" id="PF03732">
    <property type="entry name" value="Retrotrans_gag"/>
    <property type="match status" value="1"/>
</dbReference>
<evidence type="ECO:0000259" key="2">
    <source>
        <dbReference type="Pfam" id="PF03732"/>
    </source>
</evidence>
<feature type="compositionally biased region" description="Polar residues" evidence="1">
    <location>
        <begin position="188"/>
        <end position="208"/>
    </location>
</feature>
<accession>A0AAD6QUU1</accession>
<feature type="domain" description="Retrotransposon gag" evidence="2">
    <location>
        <begin position="15"/>
        <end position="83"/>
    </location>
</feature>
<name>A0AAD6QUU1_9ROSI</name>
<dbReference type="PANTHER" id="PTHR32108:SF9">
    <property type="entry name" value="REVERSE TRANSCRIPTASE RNASE H-LIKE DOMAIN-CONTAINING PROTEIN"/>
    <property type="match status" value="1"/>
</dbReference>
<evidence type="ECO:0000313" key="3">
    <source>
        <dbReference type="EMBL" id="KAJ6996881.1"/>
    </source>
</evidence>
<comment type="caution">
    <text evidence="3">The sequence shown here is derived from an EMBL/GenBank/DDBJ whole genome shotgun (WGS) entry which is preliminary data.</text>
</comment>
<feature type="region of interest" description="Disordered" evidence="1">
    <location>
        <begin position="187"/>
        <end position="208"/>
    </location>
</feature>
<gene>
    <name evidence="3" type="ORF">NC653_013464</name>
</gene>
<organism evidence="3 4">
    <name type="scientific">Populus alba x Populus x berolinensis</name>
    <dbReference type="NCBI Taxonomy" id="444605"/>
    <lineage>
        <taxon>Eukaryota</taxon>
        <taxon>Viridiplantae</taxon>
        <taxon>Streptophyta</taxon>
        <taxon>Embryophyta</taxon>
        <taxon>Tracheophyta</taxon>
        <taxon>Spermatophyta</taxon>
        <taxon>Magnoliopsida</taxon>
        <taxon>eudicotyledons</taxon>
        <taxon>Gunneridae</taxon>
        <taxon>Pentapetalae</taxon>
        <taxon>rosids</taxon>
        <taxon>fabids</taxon>
        <taxon>Malpighiales</taxon>
        <taxon>Salicaceae</taxon>
        <taxon>Saliceae</taxon>
        <taxon>Populus</taxon>
    </lineage>
</organism>
<dbReference type="AlphaFoldDB" id="A0AAD6QUU1"/>
<evidence type="ECO:0000256" key="1">
    <source>
        <dbReference type="SAM" id="MobiDB-lite"/>
    </source>
</evidence>
<dbReference type="PANTHER" id="PTHR32108">
    <property type="entry name" value="DNA-DIRECTED RNA POLYMERASE SUBUNIT ALPHA"/>
    <property type="match status" value="1"/>
</dbReference>
<dbReference type="InterPro" id="IPR005162">
    <property type="entry name" value="Retrotrans_gag_dom"/>
</dbReference>
<sequence>MAEVIHDDKLLIYFFQDSLSGSALSWYMRLDNAKIKKWKDLVEAFLKQYKFNLEIAPDRMSLMSMEKRSQESVRAYAQRWRDEAMHVQPPLIETEMVNLFANTFKAPYYEHLMGSSSQHFYDVVRIAERIEQGIKAGRIIEPLETKGFIGRKMKGPVNNFEGGSNDKITDSYNPQIPTSHVAHVNFNKPFSPNRANGQSNTQNNHQRPNTRYISEQLPPLPMPLKDIYAKLLSIGQIAPIPTLPLQPPFPIWYKPELTCEYHAGIPGHCLETCYGFKNKLLKLIKIGWVSFEDTPNINSNPLHGHDKSDRG</sequence>
<keyword evidence="4" id="KW-1185">Reference proteome</keyword>
<dbReference type="EMBL" id="JAQIZT010000005">
    <property type="protein sequence ID" value="KAJ6996881.1"/>
    <property type="molecule type" value="Genomic_DNA"/>
</dbReference>
<reference evidence="3" key="1">
    <citation type="journal article" date="2023" name="Mol. Ecol. Resour.">
        <title>Chromosome-level genome assembly of a triploid poplar Populus alba 'Berolinensis'.</title>
        <authorList>
            <person name="Chen S."/>
            <person name="Yu Y."/>
            <person name="Wang X."/>
            <person name="Wang S."/>
            <person name="Zhang T."/>
            <person name="Zhou Y."/>
            <person name="He R."/>
            <person name="Meng N."/>
            <person name="Wang Y."/>
            <person name="Liu W."/>
            <person name="Liu Z."/>
            <person name="Liu J."/>
            <person name="Guo Q."/>
            <person name="Huang H."/>
            <person name="Sederoff R.R."/>
            <person name="Wang G."/>
            <person name="Qu G."/>
            <person name="Chen S."/>
        </authorList>
    </citation>
    <scope>NUCLEOTIDE SEQUENCE</scope>
    <source>
        <strain evidence="3">SC-2020</strain>
    </source>
</reference>
<proteinExistence type="predicted"/>